<organism evidence="1 2">
    <name type="scientific">Piloderma croceum (strain F 1598)</name>
    <dbReference type="NCBI Taxonomy" id="765440"/>
    <lineage>
        <taxon>Eukaryota</taxon>
        <taxon>Fungi</taxon>
        <taxon>Dikarya</taxon>
        <taxon>Basidiomycota</taxon>
        <taxon>Agaricomycotina</taxon>
        <taxon>Agaricomycetes</taxon>
        <taxon>Agaricomycetidae</taxon>
        <taxon>Atheliales</taxon>
        <taxon>Atheliaceae</taxon>
        <taxon>Piloderma</taxon>
    </lineage>
</organism>
<dbReference type="InParanoid" id="A0A0C3BVI1"/>
<accession>A0A0C3BVI1</accession>
<keyword evidence="2" id="KW-1185">Reference proteome</keyword>
<dbReference type="OrthoDB" id="3267308at2759"/>
<evidence type="ECO:0000313" key="1">
    <source>
        <dbReference type="EMBL" id="KIM81377.1"/>
    </source>
</evidence>
<dbReference type="Proteomes" id="UP000054166">
    <property type="component" value="Unassembled WGS sequence"/>
</dbReference>
<dbReference type="HOGENOM" id="CLU_1723072_0_0_1"/>
<reference evidence="1 2" key="1">
    <citation type="submission" date="2014-04" db="EMBL/GenBank/DDBJ databases">
        <authorList>
            <consortium name="DOE Joint Genome Institute"/>
            <person name="Kuo A."/>
            <person name="Tarkka M."/>
            <person name="Buscot F."/>
            <person name="Kohler A."/>
            <person name="Nagy L.G."/>
            <person name="Floudas D."/>
            <person name="Copeland A."/>
            <person name="Barry K.W."/>
            <person name="Cichocki N."/>
            <person name="Veneault-Fourrey C."/>
            <person name="LaButti K."/>
            <person name="Lindquist E.A."/>
            <person name="Lipzen A."/>
            <person name="Lundell T."/>
            <person name="Morin E."/>
            <person name="Murat C."/>
            <person name="Sun H."/>
            <person name="Tunlid A."/>
            <person name="Henrissat B."/>
            <person name="Grigoriev I.V."/>
            <person name="Hibbett D.S."/>
            <person name="Martin F."/>
            <person name="Nordberg H.P."/>
            <person name="Cantor M.N."/>
            <person name="Hua S.X."/>
        </authorList>
    </citation>
    <scope>NUCLEOTIDE SEQUENCE [LARGE SCALE GENOMIC DNA]</scope>
    <source>
        <strain evidence="1 2">F 1598</strain>
    </source>
</reference>
<sequence>MPTENDGASVEYCTHKCSSLSFCLAKRILHITQIIEDQLRPSSPGALTSMVSEDSTSKTEDKVKGRLHLNVVVGQCVAILKLFPGKDETLLVRGILYLSHCLDIVDRVQRLNLESLPHQGLDKDLHTTAQTKDEVKGRFFPDIVVQKGAPIV</sequence>
<protein>
    <submittedName>
        <fullName evidence="1">Uncharacterized protein</fullName>
    </submittedName>
</protein>
<reference evidence="2" key="2">
    <citation type="submission" date="2015-01" db="EMBL/GenBank/DDBJ databases">
        <title>Evolutionary Origins and Diversification of the Mycorrhizal Mutualists.</title>
        <authorList>
            <consortium name="DOE Joint Genome Institute"/>
            <consortium name="Mycorrhizal Genomics Consortium"/>
            <person name="Kohler A."/>
            <person name="Kuo A."/>
            <person name="Nagy L.G."/>
            <person name="Floudas D."/>
            <person name="Copeland A."/>
            <person name="Barry K.W."/>
            <person name="Cichocki N."/>
            <person name="Veneault-Fourrey C."/>
            <person name="LaButti K."/>
            <person name="Lindquist E.A."/>
            <person name="Lipzen A."/>
            <person name="Lundell T."/>
            <person name="Morin E."/>
            <person name="Murat C."/>
            <person name="Riley R."/>
            <person name="Ohm R."/>
            <person name="Sun H."/>
            <person name="Tunlid A."/>
            <person name="Henrissat B."/>
            <person name="Grigoriev I.V."/>
            <person name="Hibbett D.S."/>
            <person name="Martin F."/>
        </authorList>
    </citation>
    <scope>NUCLEOTIDE SEQUENCE [LARGE SCALE GENOMIC DNA]</scope>
    <source>
        <strain evidence="2">F 1598</strain>
    </source>
</reference>
<dbReference type="STRING" id="765440.A0A0C3BVI1"/>
<evidence type="ECO:0000313" key="2">
    <source>
        <dbReference type="Proteomes" id="UP000054166"/>
    </source>
</evidence>
<name>A0A0C3BVI1_PILCF</name>
<dbReference type="AlphaFoldDB" id="A0A0C3BVI1"/>
<dbReference type="EMBL" id="KN832999">
    <property type="protein sequence ID" value="KIM81377.1"/>
    <property type="molecule type" value="Genomic_DNA"/>
</dbReference>
<proteinExistence type="predicted"/>
<gene>
    <name evidence="1" type="ORF">PILCRDRAFT_8744</name>
</gene>